<gene>
    <name evidence="1" type="ORF">GQS65_11300</name>
</gene>
<dbReference type="InterPro" id="IPR036291">
    <property type="entry name" value="NAD(P)-bd_dom_sf"/>
</dbReference>
<sequence length="109" mass="11481">MDHAVVIGSDPDGLGEALEEHGVTVSRATGTADRDSLVDAGIEETDALVVTDVGLATSIPVARELNDRFRVVVYSHDSIPEFARASAGLVVDPDLLDVETVAEELTAEH</sequence>
<evidence type="ECO:0000313" key="2">
    <source>
        <dbReference type="Proteomes" id="UP000451471"/>
    </source>
</evidence>
<comment type="caution">
    <text evidence="1">The sequence shown here is derived from an EMBL/GenBank/DDBJ whole genome shotgun (WGS) entry which is preliminary data.</text>
</comment>
<evidence type="ECO:0000313" key="1">
    <source>
        <dbReference type="EMBL" id="MWG35065.1"/>
    </source>
</evidence>
<dbReference type="InterPro" id="IPR055550">
    <property type="entry name" value="DUF7126"/>
</dbReference>
<dbReference type="SUPFAM" id="SSF51735">
    <property type="entry name" value="NAD(P)-binding Rossmann-fold domains"/>
    <property type="match status" value="1"/>
</dbReference>
<dbReference type="EMBL" id="WSZK01000017">
    <property type="protein sequence ID" value="MWG35065.1"/>
    <property type="molecule type" value="Genomic_DNA"/>
</dbReference>
<dbReference type="OrthoDB" id="302988at2157"/>
<dbReference type="Pfam" id="PF23443">
    <property type="entry name" value="DUF7126"/>
    <property type="match status" value="1"/>
</dbReference>
<accession>A0A6B0GSI7</accession>
<protein>
    <submittedName>
        <fullName evidence="1">CTP synthetase</fullName>
    </submittedName>
</protein>
<reference evidence="1 2" key="1">
    <citation type="submission" date="2019-12" db="EMBL/GenBank/DDBJ databases">
        <title>Halocatena pleomorpha gen. nov. sp. nov., an extremely halophilic archaeon of family Halobacteriaceae isolated from saltpan soil.</title>
        <authorList>
            <person name="Pal Y."/>
            <person name="Verma A."/>
            <person name="Krishnamurthi S."/>
            <person name="Kumar P."/>
        </authorList>
    </citation>
    <scope>NUCLEOTIDE SEQUENCE [LARGE SCALE GENOMIC DNA]</scope>
    <source>
        <strain evidence="1 2">JCM 16495</strain>
    </source>
</reference>
<organism evidence="1 2">
    <name type="scientific">Halomarina oriensis</name>
    <dbReference type="NCBI Taxonomy" id="671145"/>
    <lineage>
        <taxon>Archaea</taxon>
        <taxon>Methanobacteriati</taxon>
        <taxon>Methanobacteriota</taxon>
        <taxon>Stenosarchaea group</taxon>
        <taxon>Halobacteria</taxon>
        <taxon>Halobacteriales</taxon>
        <taxon>Natronomonadaceae</taxon>
        <taxon>Halomarina</taxon>
    </lineage>
</organism>
<dbReference type="Gene3D" id="3.40.50.720">
    <property type="entry name" value="NAD(P)-binding Rossmann-like Domain"/>
    <property type="match status" value="1"/>
</dbReference>
<dbReference type="AlphaFoldDB" id="A0A6B0GSI7"/>
<keyword evidence="2" id="KW-1185">Reference proteome</keyword>
<proteinExistence type="predicted"/>
<dbReference type="Proteomes" id="UP000451471">
    <property type="component" value="Unassembled WGS sequence"/>
</dbReference>
<dbReference type="RefSeq" id="WP_158204754.1">
    <property type="nucleotide sequence ID" value="NZ_WSZK01000017.1"/>
</dbReference>
<name>A0A6B0GSI7_9EURY</name>